<evidence type="ECO:0000256" key="1">
    <source>
        <dbReference type="ARBA" id="ARBA00004651"/>
    </source>
</evidence>
<sequence length="194" mass="20624">MHRIVTFVASAMAVLGGAVLTLLIALTCVSILGRLANGLLHNAVTSDVFAKVAQRLLDAGFGPVLGAFELVEAGVAFAIFAFLPICQISGGHATVDLFTARLPDGASRVLQIVIDVVFALVLALIAWRLFEGMQGKMRYNETTFMLQMPIWWSYLASFLAAALAAVVGIYVALARLVETLTGQRILGTQDGSEA</sequence>
<name>A0ABY6DE95_9RHOB</name>
<feature type="domain" description="Tripartite ATP-independent periplasmic transporters DctQ component" evidence="8">
    <location>
        <begin position="48"/>
        <end position="176"/>
    </location>
</feature>
<evidence type="ECO:0000256" key="6">
    <source>
        <dbReference type="ARBA" id="ARBA00023136"/>
    </source>
</evidence>
<gene>
    <name evidence="9" type="ORF">N7U68_07490</name>
</gene>
<dbReference type="Proteomes" id="UP001064087">
    <property type="component" value="Chromosome"/>
</dbReference>
<organism evidence="9 10">
    <name type="scientific">Roseovarius pelagicus</name>
    <dbReference type="NCBI Taxonomy" id="2980108"/>
    <lineage>
        <taxon>Bacteria</taxon>
        <taxon>Pseudomonadati</taxon>
        <taxon>Pseudomonadota</taxon>
        <taxon>Alphaproteobacteria</taxon>
        <taxon>Rhodobacterales</taxon>
        <taxon>Roseobacteraceae</taxon>
        <taxon>Roseovarius</taxon>
    </lineage>
</organism>
<evidence type="ECO:0000313" key="10">
    <source>
        <dbReference type="Proteomes" id="UP001064087"/>
    </source>
</evidence>
<keyword evidence="6 7" id="KW-0472">Membrane</keyword>
<evidence type="ECO:0000256" key="2">
    <source>
        <dbReference type="ARBA" id="ARBA00022448"/>
    </source>
</evidence>
<dbReference type="EMBL" id="CP106738">
    <property type="protein sequence ID" value="UXX84472.1"/>
    <property type="molecule type" value="Genomic_DNA"/>
</dbReference>
<dbReference type="InterPro" id="IPR055348">
    <property type="entry name" value="DctQ"/>
</dbReference>
<proteinExistence type="inferred from homology"/>
<keyword evidence="3" id="KW-1003">Cell membrane</keyword>
<comment type="subcellular location">
    <subcellularLocation>
        <location evidence="7">Cell inner membrane</location>
        <topology evidence="7">Multi-pass membrane protein</topology>
    </subcellularLocation>
    <subcellularLocation>
        <location evidence="1">Cell membrane</location>
        <topology evidence="1">Multi-pass membrane protein</topology>
    </subcellularLocation>
</comment>
<evidence type="ECO:0000256" key="7">
    <source>
        <dbReference type="RuleBase" id="RU369079"/>
    </source>
</evidence>
<evidence type="ECO:0000259" key="8">
    <source>
        <dbReference type="Pfam" id="PF04290"/>
    </source>
</evidence>
<keyword evidence="5 7" id="KW-1133">Transmembrane helix</keyword>
<feature type="transmembrane region" description="Helical" evidence="7">
    <location>
        <begin position="7"/>
        <end position="32"/>
    </location>
</feature>
<protein>
    <recommendedName>
        <fullName evidence="7">TRAP transporter small permease protein</fullName>
    </recommendedName>
</protein>
<feature type="transmembrane region" description="Helical" evidence="7">
    <location>
        <begin position="64"/>
        <end position="88"/>
    </location>
</feature>
<comment type="function">
    <text evidence="7">Part of the tripartite ATP-independent periplasmic (TRAP) transport system.</text>
</comment>
<keyword evidence="10" id="KW-1185">Reference proteome</keyword>
<keyword evidence="4 7" id="KW-0812">Transmembrane</keyword>
<keyword evidence="2 7" id="KW-0813">Transport</keyword>
<accession>A0ABY6DE95</accession>
<evidence type="ECO:0000313" key="9">
    <source>
        <dbReference type="EMBL" id="UXX84472.1"/>
    </source>
</evidence>
<evidence type="ECO:0000256" key="4">
    <source>
        <dbReference type="ARBA" id="ARBA00022692"/>
    </source>
</evidence>
<evidence type="ECO:0000256" key="3">
    <source>
        <dbReference type="ARBA" id="ARBA00022475"/>
    </source>
</evidence>
<feature type="transmembrane region" description="Helical" evidence="7">
    <location>
        <begin position="109"/>
        <end position="130"/>
    </location>
</feature>
<comment type="similarity">
    <text evidence="7">Belongs to the TRAP transporter small permease family.</text>
</comment>
<keyword evidence="7" id="KW-0997">Cell inner membrane</keyword>
<reference evidence="9" key="1">
    <citation type="submission" date="2022-10" db="EMBL/GenBank/DDBJ databases">
        <title>Roseovarius pelagicus sp. nov., isolated from Arctic seawater.</title>
        <authorList>
            <person name="Hong Y.W."/>
            <person name="Hwang C.Y."/>
        </authorList>
    </citation>
    <scope>NUCLEOTIDE SEQUENCE</scope>
    <source>
        <strain evidence="9">HL-MP18</strain>
    </source>
</reference>
<comment type="subunit">
    <text evidence="7">The complex comprises the extracytoplasmic solute receptor protein and the two transmembrane proteins.</text>
</comment>
<dbReference type="Pfam" id="PF04290">
    <property type="entry name" value="DctQ"/>
    <property type="match status" value="1"/>
</dbReference>
<evidence type="ECO:0000256" key="5">
    <source>
        <dbReference type="ARBA" id="ARBA00022989"/>
    </source>
</evidence>
<dbReference type="RefSeq" id="WP_263048713.1">
    <property type="nucleotide sequence ID" value="NZ_CP106738.1"/>
</dbReference>
<feature type="transmembrane region" description="Helical" evidence="7">
    <location>
        <begin position="150"/>
        <end position="173"/>
    </location>
</feature>